<proteinExistence type="predicted"/>
<keyword evidence="2" id="KW-1185">Reference proteome</keyword>
<protein>
    <submittedName>
        <fullName evidence="1">Uncharacterized protein</fullName>
    </submittedName>
</protein>
<sequence length="112" mass="11917">MNPSVDRVRDALAELIKAALVSDDHRSLAFRREAAARIAVLAADPPEAADIRIDGAWTLAVRAAEAPALQPEEGRVSLTLPQASPFTLEDLTRAGFDVDGAVERIRKSASTG</sequence>
<dbReference type="EMBL" id="JBHSTT010000014">
    <property type="protein sequence ID" value="MFC6388526.1"/>
    <property type="molecule type" value="Genomic_DNA"/>
</dbReference>
<dbReference type="RefSeq" id="WP_009862749.1">
    <property type="nucleotide sequence ID" value="NZ_JBHSTT010000014.1"/>
</dbReference>
<organism evidence="1 2">
    <name type="scientific">Methylorubrum zatmanii</name>
    <dbReference type="NCBI Taxonomy" id="29429"/>
    <lineage>
        <taxon>Bacteria</taxon>
        <taxon>Pseudomonadati</taxon>
        <taxon>Pseudomonadota</taxon>
        <taxon>Alphaproteobacteria</taxon>
        <taxon>Hyphomicrobiales</taxon>
        <taxon>Methylobacteriaceae</taxon>
        <taxon>Methylorubrum</taxon>
    </lineage>
</organism>
<evidence type="ECO:0000313" key="2">
    <source>
        <dbReference type="Proteomes" id="UP001596237"/>
    </source>
</evidence>
<evidence type="ECO:0000313" key="1">
    <source>
        <dbReference type="EMBL" id="MFC6388526.1"/>
    </source>
</evidence>
<reference evidence="2" key="1">
    <citation type="journal article" date="2019" name="Int. J. Syst. Evol. Microbiol.">
        <title>The Global Catalogue of Microorganisms (GCM) 10K type strain sequencing project: providing services to taxonomists for standard genome sequencing and annotation.</title>
        <authorList>
            <consortium name="The Broad Institute Genomics Platform"/>
            <consortium name="The Broad Institute Genome Sequencing Center for Infectious Disease"/>
            <person name="Wu L."/>
            <person name="Ma J."/>
        </authorList>
    </citation>
    <scope>NUCLEOTIDE SEQUENCE [LARGE SCALE GENOMIC DNA]</scope>
    <source>
        <strain evidence="2">CCUG 36916</strain>
    </source>
</reference>
<comment type="caution">
    <text evidence="1">The sequence shown here is derived from an EMBL/GenBank/DDBJ whole genome shotgun (WGS) entry which is preliminary data.</text>
</comment>
<accession>A0ABW1WLM5</accession>
<gene>
    <name evidence="1" type="ORF">ACFQDP_04025</name>
</gene>
<dbReference type="Proteomes" id="UP001596237">
    <property type="component" value="Unassembled WGS sequence"/>
</dbReference>
<name>A0ABW1WLM5_9HYPH</name>